<dbReference type="InterPro" id="IPR050250">
    <property type="entry name" value="Macrolide_Exporter_MacB"/>
</dbReference>
<dbReference type="InterPro" id="IPR003838">
    <property type="entry name" value="ABC3_permease_C"/>
</dbReference>
<organism evidence="10 11">
    <name type="scientific">Candidatus Woesebacteria bacterium RBG_13_34_9</name>
    <dbReference type="NCBI Taxonomy" id="1802477"/>
    <lineage>
        <taxon>Bacteria</taxon>
        <taxon>Candidatus Woeseibacteriota</taxon>
    </lineage>
</organism>
<dbReference type="Proteomes" id="UP000179219">
    <property type="component" value="Unassembled WGS sequence"/>
</dbReference>
<sequence length="404" mass="44461">MEIYEIKDLINAAFADFRRNKVRTFLTSLGITIGVLSVVMLLALGIGLKNYLKEQFENLGANMIMIMPGSGMSSGEGGFSGGFGGGFIGGIKFDEKDYLSLTRIPEAKYVVPYFMTSATVESETEKRYGYLEGTNEESFEAMNLEILYGELFTKADIQGRTKRVVLGYVMAEKLFGKPEDAVGKTVKANDQRFKVIGVTKKKGDPDMDNTLVIPYKTTYVGLNPDKNFFAIYLGVLNKDDVDTVKNKAKEILLKRYKEDQFSVTESTEILSMVNQIFSILNGVLVAIGSISLLVGGIGIMNIMYASVTERTKEIGIRRAVGATDHDILSQFLTESVLLSVFGGLIGLIISTILVIIIHPFFPVSIDIFSVLITLVISSAIGIFFGVFPARRASQLPPIEAIRYE</sequence>
<evidence type="ECO:0000256" key="6">
    <source>
        <dbReference type="ARBA" id="ARBA00038076"/>
    </source>
</evidence>
<keyword evidence="3 7" id="KW-0812">Transmembrane</keyword>
<comment type="caution">
    <text evidence="10">The sequence shown here is derived from an EMBL/GenBank/DDBJ whole genome shotgun (WGS) entry which is preliminary data.</text>
</comment>
<comment type="subcellular location">
    <subcellularLocation>
        <location evidence="1">Cell membrane</location>
        <topology evidence="1">Multi-pass membrane protein</topology>
    </subcellularLocation>
</comment>
<proteinExistence type="inferred from homology"/>
<protein>
    <recommendedName>
        <fullName evidence="12">ABC transporter permease</fullName>
    </recommendedName>
</protein>
<reference evidence="10 11" key="1">
    <citation type="journal article" date="2016" name="Nat. Commun.">
        <title>Thousands of microbial genomes shed light on interconnected biogeochemical processes in an aquifer system.</title>
        <authorList>
            <person name="Anantharaman K."/>
            <person name="Brown C.T."/>
            <person name="Hug L.A."/>
            <person name="Sharon I."/>
            <person name="Castelle C.J."/>
            <person name="Probst A.J."/>
            <person name="Thomas B.C."/>
            <person name="Singh A."/>
            <person name="Wilkins M.J."/>
            <person name="Karaoz U."/>
            <person name="Brodie E.L."/>
            <person name="Williams K.H."/>
            <person name="Hubbard S.S."/>
            <person name="Banfield J.F."/>
        </authorList>
    </citation>
    <scope>NUCLEOTIDE SEQUENCE [LARGE SCALE GENOMIC DNA]</scope>
</reference>
<accession>A0A1F7X4M4</accession>
<evidence type="ECO:0000256" key="2">
    <source>
        <dbReference type="ARBA" id="ARBA00022475"/>
    </source>
</evidence>
<dbReference type="Pfam" id="PF02687">
    <property type="entry name" value="FtsX"/>
    <property type="match status" value="1"/>
</dbReference>
<evidence type="ECO:0000256" key="1">
    <source>
        <dbReference type="ARBA" id="ARBA00004651"/>
    </source>
</evidence>
<gene>
    <name evidence="10" type="ORF">A2159_00375</name>
</gene>
<feature type="domain" description="MacB-like periplasmic core" evidence="9">
    <location>
        <begin position="24"/>
        <end position="250"/>
    </location>
</feature>
<comment type="similarity">
    <text evidence="6">Belongs to the ABC-4 integral membrane protein family.</text>
</comment>
<feature type="transmembrane region" description="Helical" evidence="7">
    <location>
        <begin position="336"/>
        <end position="361"/>
    </location>
</feature>
<keyword evidence="5 7" id="KW-0472">Membrane</keyword>
<keyword evidence="2" id="KW-1003">Cell membrane</keyword>
<feature type="domain" description="ABC3 transporter permease C-terminal" evidence="8">
    <location>
        <begin position="287"/>
        <end position="397"/>
    </location>
</feature>
<evidence type="ECO:0008006" key="12">
    <source>
        <dbReference type="Google" id="ProtNLM"/>
    </source>
</evidence>
<evidence type="ECO:0000259" key="9">
    <source>
        <dbReference type="Pfam" id="PF12704"/>
    </source>
</evidence>
<evidence type="ECO:0000256" key="5">
    <source>
        <dbReference type="ARBA" id="ARBA00023136"/>
    </source>
</evidence>
<evidence type="ECO:0000256" key="7">
    <source>
        <dbReference type="SAM" id="Phobius"/>
    </source>
</evidence>
<dbReference type="Pfam" id="PF12704">
    <property type="entry name" value="MacB_PCD"/>
    <property type="match status" value="1"/>
</dbReference>
<evidence type="ECO:0000256" key="3">
    <source>
        <dbReference type="ARBA" id="ARBA00022692"/>
    </source>
</evidence>
<evidence type="ECO:0000256" key="4">
    <source>
        <dbReference type="ARBA" id="ARBA00022989"/>
    </source>
</evidence>
<dbReference type="EMBL" id="MGFP01000016">
    <property type="protein sequence ID" value="OGM10044.1"/>
    <property type="molecule type" value="Genomic_DNA"/>
</dbReference>
<feature type="transmembrane region" description="Helical" evidence="7">
    <location>
        <begin position="367"/>
        <end position="387"/>
    </location>
</feature>
<dbReference type="InterPro" id="IPR025857">
    <property type="entry name" value="MacB_PCD"/>
</dbReference>
<dbReference type="PANTHER" id="PTHR30572">
    <property type="entry name" value="MEMBRANE COMPONENT OF TRANSPORTER-RELATED"/>
    <property type="match status" value="1"/>
</dbReference>
<evidence type="ECO:0000313" key="10">
    <source>
        <dbReference type="EMBL" id="OGM10044.1"/>
    </source>
</evidence>
<evidence type="ECO:0000313" key="11">
    <source>
        <dbReference type="Proteomes" id="UP000179219"/>
    </source>
</evidence>
<name>A0A1F7X4M4_9BACT</name>
<feature type="transmembrane region" description="Helical" evidence="7">
    <location>
        <begin position="279"/>
        <end position="304"/>
    </location>
</feature>
<dbReference type="GO" id="GO:0022857">
    <property type="term" value="F:transmembrane transporter activity"/>
    <property type="evidence" value="ECO:0007669"/>
    <property type="project" value="TreeGrafter"/>
</dbReference>
<keyword evidence="4 7" id="KW-1133">Transmembrane helix</keyword>
<dbReference type="AlphaFoldDB" id="A0A1F7X4M4"/>
<feature type="transmembrane region" description="Helical" evidence="7">
    <location>
        <begin position="25"/>
        <end position="48"/>
    </location>
</feature>
<dbReference type="PANTHER" id="PTHR30572:SF4">
    <property type="entry name" value="ABC TRANSPORTER PERMEASE YTRF"/>
    <property type="match status" value="1"/>
</dbReference>
<dbReference type="GO" id="GO:0005886">
    <property type="term" value="C:plasma membrane"/>
    <property type="evidence" value="ECO:0007669"/>
    <property type="project" value="UniProtKB-SubCell"/>
</dbReference>
<evidence type="ECO:0000259" key="8">
    <source>
        <dbReference type="Pfam" id="PF02687"/>
    </source>
</evidence>